<organism evidence="1 2">
    <name type="scientific">Diaporthe australafricana</name>
    <dbReference type="NCBI Taxonomy" id="127596"/>
    <lineage>
        <taxon>Eukaryota</taxon>
        <taxon>Fungi</taxon>
        <taxon>Dikarya</taxon>
        <taxon>Ascomycota</taxon>
        <taxon>Pezizomycotina</taxon>
        <taxon>Sordariomycetes</taxon>
        <taxon>Sordariomycetidae</taxon>
        <taxon>Diaporthales</taxon>
        <taxon>Diaporthaceae</taxon>
        <taxon>Diaporthe</taxon>
    </lineage>
</organism>
<sequence>MSVTATTKEVFAFESTFIENLHALSNGSILLSTLKSPGLLYAIDPKAEKPVATQVADLPSFHNITGVTGIVSLGDDLYAISGGVHTSFAFEEGSMHVYIVSLQTNTVVDDIAVPNTACLNGLTGLPSHPHILLSADSIGGRIMRIDTRTKDVSVVVEDEALHPGKAAALAIGINGIRTRGDFVYFTNSALGTFARVSVDELGNKAGEIEVLARSPSPGEIYDDFAFDRAGNAYVAAHSSSVFKITPDCEQTLLAGGGDSSVFQQPTSVALAGDEKSIYVSTGGAFAGNPRTGGQIVQVWL</sequence>
<evidence type="ECO:0008006" key="3">
    <source>
        <dbReference type="Google" id="ProtNLM"/>
    </source>
</evidence>
<dbReference type="Proteomes" id="UP001583177">
    <property type="component" value="Unassembled WGS sequence"/>
</dbReference>
<dbReference type="EMBL" id="JAWRVE010000012">
    <property type="protein sequence ID" value="KAL1878150.1"/>
    <property type="molecule type" value="Genomic_DNA"/>
</dbReference>
<protein>
    <recommendedName>
        <fullName evidence="3">SMP-30/Gluconolactonase/LRE-like region domain-containing protein</fullName>
    </recommendedName>
</protein>
<gene>
    <name evidence="1" type="ORF">Daus18300_002066</name>
</gene>
<evidence type="ECO:0000313" key="2">
    <source>
        <dbReference type="Proteomes" id="UP001583177"/>
    </source>
</evidence>
<comment type="caution">
    <text evidence="1">The sequence shown here is derived from an EMBL/GenBank/DDBJ whole genome shotgun (WGS) entry which is preliminary data.</text>
</comment>
<accession>A0ABR3XQZ6</accession>
<name>A0ABR3XQZ6_9PEZI</name>
<dbReference type="InterPro" id="IPR011042">
    <property type="entry name" value="6-blade_b-propeller_TolB-like"/>
</dbReference>
<keyword evidence="2" id="KW-1185">Reference proteome</keyword>
<evidence type="ECO:0000313" key="1">
    <source>
        <dbReference type="EMBL" id="KAL1878150.1"/>
    </source>
</evidence>
<proteinExistence type="predicted"/>
<dbReference type="PANTHER" id="PTHR42060:SF1">
    <property type="entry name" value="NHL REPEAT-CONTAINING PROTEIN"/>
    <property type="match status" value="1"/>
</dbReference>
<dbReference type="Gene3D" id="2.120.10.30">
    <property type="entry name" value="TolB, C-terminal domain"/>
    <property type="match status" value="1"/>
</dbReference>
<dbReference type="InterPro" id="IPR052998">
    <property type="entry name" value="Hetero-Diels-Alderase-like"/>
</dbReference>
<reference evidence="1 2" key="1">
    <citation type="journal article" date="2024" name="IMA Fungus">
        <title>IMA Genome - F19 : A genome assembly and annotation guide to empower mycologists, including annotated draft genome sequences of Ceratocystis pirilliformis, Diaporthe australafricana, Fusarium ophioides, Paecilomyces lecythidis, and Sporothrix stenoceras.</title>
        <authorList>
            <person name="Aylward J."/>
            <person name="Wilson A.M."/>
            <person name="Visagie C.M."/>
            <person name="Spraker J."/>
            <person name="Barnes I."/>
            <person name="Buitendag C."/>
            <person name="Ceriani C."/>
            <person name="Del Mar Angel L."/>
            <person name="du Plessis D."/>
            <person name="Fuchs T."/>
            <person name="Gasser K."/>
            <person name="Kramer D."/>
            <person name="Li W."/>
            <person name="Munsamy K."/>
            <person name="Piso A."/>
            <person name="Price J.L."/>
            <person name="Sonnekus B."/>
            <person name="Thomas C."/>
            <person name="van der Nest A."/>
            <person name="van Dijk A."/>
            <person name="van Heerden A."/>
            <person name="van Vuuren N."/>
            <person name="Yilmaz N."/>
            <person name="Duong T.A."/>
            <person name="van der Merwe N.A."/>
            <person name="Wingfield M.J."/>
            <person name="Wingfield B.D."/>
        </authorList>
    </citation>
    <scope>NUCLEOTIDE SEQUENCE [LARGE SCALE GENOMIC DNA]</scope>
    <source>
        <strain evidence="1 2">CMW 18300</strain>
    </source>
</reference>
<dbReference type="PANTHER" id="PTHR42060">
    <property type="entry name" value="NHL REPEAT-CONTAINING PROTEIN-RELATED"/>
    <property type="match status" value="1"/>
</dbReference>
<dbReference type="SUPFAM" id="SSF63829">
    <property type="entry name" value="Calcium-dependent phosphotriesterase"/>
    <property type="match status" value="1"/>
</dbReference>